<evidence type="ECO:0000313" key="10">
    <source>
        <dbReference type="Proteomes" id="UP000505077"/>
    </source>
</evidence>
<dbReference type="Pfam" id="PF00342">
    <property type="entry name" value="PGI"/>
    <property type="match status" value="1"/>
</dbReference>
<dbReference type="InterPro" id="IPR035482">
    <property type="entry name" value="SIS_PGI_2"/>
</dbReference>
<dbReference type="PANTHER" id="PTHR11469">
    <property type="entry name" value="GLUCOSE-6-PHOSPHATE ISOMERASE"/>
    <property type="match status" value="1"/>
</dbReference>
<dbReference type="AlphaFoldDB" id="A0A6L2R5F8"/>
<evidence type="ECO:0000256" key="7">
    <source>
        <dbReference type="ARBA" id="ARBA00029321"/>
    </source>
</evidence>
<reference evidence="9 10" key="1">
    <citation type="journal article" date="2020" name="ISME J.">
        <title>Parallel Reductive Genome Evolution in Desulfovibrio Ectosymbionts Independently Acquired by Trichonympha Protists in the Termite Gut.</title>
        <authorList>
            <person name="Takeuchi M."/>
            <person name="Kuwahara H."/>
            <person name="Murakami T."/>
            <person name="Takahashi K."/>
            <person name="Kajitani R."/>
            <person name="Toyoda A."/>
            <person name="Itoh T."/>
            <person name="Ohkuma M."/>
            <person name="Hongoh Y."/>
        </authorList>
    </citation>
    <scope>NUCLEOTIDE SEQUENCE [LARGE SCALE GENOMIC DNA]</scope>
    <source>
        <strain evidence="9">ZnDsv-02</strain>
    </source>
</reference>
<proteinExistence type="inferred from homology"/>
<evidence type="ECO:0000256" key="2">
    <source>
        <dbReference type="ARBA" id="ARBA00006604"/>
    </source>
</evidence>
<protein>
    <recommendedName>
        <fullName evidence="3 8">Glucose-6-phosphate isomerase</fullName>
        <ecNumber evidence="3 8">5.3.1.9</ecNumber>
    </recommendedName>
</protein>
<dbReference type="InterPro" id="IPR001672">
    <property type="entry name" value="G6P_Isomerase"/>
</dbReference>
<dbReference type="Gene3D" id="3.40.50.10490">
    <property type="entry name" value="Glucose-6-phosphate isomerase like protein, domain 1"/>
    <property type="match status" value="2"/>
</dbReference>
<gene>
    <name evidence="9" type="primary">pgi</name>
    <name evidence="9" type="ORF">ZNDK_0514</name>
</gene>
<evidence type="ECO:0000256" key="3">
    <source>
        <dbReference type="ARBA" id="ARBA00011952"/>
    </source>
</evidence>
<dbReference type="InterPro" id="IPR035476">
    <property type="entry name" value="SIS_PGI_1"/>
</dbReference>
<comment type="caution">
    <text evidence="9">The sequence shown here is derived from an EMBL/GenBank/DDBJ whole genome shotgun (WGS) entry which is preliminary data.</text>
</comment>
<sequence>MFAHTLEWSAAYTHRLPQNAASLFAAAQAILSRRLIRETTSGKLPFLTMPYRAKLNDEMENALPRVRSFRDMLVLGIGGSALGARAIQRAFAPSQDGPNHEGRSLWIADNVCAEQFEAWLHRLVPVDTVVVCISKSGGTIETLAQYFLVRNWLKEALGDQWSKQMIVITDASKGYLRDEATLHNLTSLEVPDNLGGRYSALSAVGMLPAAFLDIDWNALLDGAFEVARPLTQETANFAEHPAFALACWASALEKFDYSQLIFFCYIPQWAAFGLWFAQLWAESLGKGGLGTMPVPATGVTDQHSVNQMFLDGPRNKGCLFLTSRNAPQGRAFGNDLPDQWACLRGKPFGSLLEAEALGTRMALASSGVPLVHMELDQSTPKAAGTLMMLLEAATMFTGWLMDINPLDQPAVELGKRLANARLGAGGYPKEQADLAAYLAAPKQEQRF</sequence>
<accession>A0A6L2R5F8</accession>
<dbReference type="GO" id="GO:0004347">
    <property type="term" value="F:glucose-6-phosphate isomerase activity"/>
    <property type="evidence" value="ECO:0007669"/>
    <property type="project" value="UniProtKB-EC"/>
</dbReference>
<dbReference type="PROSITE" id="PS00765">
    <property type="entry name" value="P_GLUCOSE_ISOMERASE_1"/>
    <property type="match status" value="1"/>
</dbReference>
<evidence type="ECO:0000313" key="9">
    <source>
        <dbReference type="EMBL" id="GFH62743.1"/>
    </source>
</evidence>
<dbReference type="InterPro" id="IPR046348">
    <property type="entry name" value="SIS_dom_sf"/>
</dbReference>
<dbReference type="InterPro" id="IPR018189">
    <property type="entry name" value="Phosphoglucose_isomerase_CS"/>
</dbReference>
<dbReference type="GO" id="GO:0005829">
    <property type="term" value="C:cytosol"/>
    <property type="evidence" value="ECO:0007669"/>
    <property type="project" value="TreeGrafter"/>
</dbReference>
<dbReference type="GO" id="GO:0097367">
    <property type="term" value="F:carbohydrate derivative binding"/>
    <property type="evidence" value="ECO:0007669"/>
    <property type="project" value="InterPro"/>
</dbReference>
<dbReference type="UniPathway" id="UPA00109">
    <property type="reaction ID" value="UER00181"/>
</dbReference>
<name>A0A6L2R5F8_9BACT</name>
<organism evidence="9 10">
    <name type="scientific">Candidatus Desulfovibrio kirbyi</name>
    <dbReference type="NCBI Taxonomy" id="2696086"/>
    <lineage>
        <taxon>Bacteria</taxon>
        <taxon>Pseudomonadati</taxon>
        <taxon>Thermodesulfobacteriota</taxon>
        <taxon>Desulfovibrionia</taxon>
        <taxon>Desulfovibrionales</taxon>
        <taxon>Desulfovibrionaceae</taxon>
        <taxon>Desulfovibrio</taxon>
    </lineage>
</organism>
<evidence type="ECO:0000256" key="4">
    <source>
        <dbReference type="ARBA" id="ARBA00022432"/>
    </source>
</evidence>
<evidence type="ECO:0000256" key="8">
    <source>
        <dbReference type="RuleBase" id="RU000612"/>
    </source>
</evidence>
<dbReference type="GO" id="GO:0048029">
    <property type="term" value="F:monosaccharide binding"/>
    <property type="evidence" value="ECO:0007669"/>
    <property type="project" value="TreeGrafter"/>
</dbReference>
<dbReference type="EC" id="5.3.1.9" evidence="3 8"/>
<dbReference type="EMBL" id="BLLL01000004">
    <property type="protein sequence ID" value="GFH62743.1"/>
    <property type="molecule type" value="Genomic_DNA"/>
</dbReference>
<dbReference type="GO" id="GO:0006094">
    <property type="term" value="P:gluconeogenesis"/>
    <property type="evidence" value="ECO:0007669"/>
    <property type="project" value="UniProtKB-KW"/>
</dbReference>
<comment type="similarity">
    <text evidence="2 8">Belongs to the GPI family.</text>
</comment>
<dbReference type="PRINTS" id="PR00662">
    <property type="entry name" value="G6PISOMERASE"/>
</dbReference>
<dbReference type="CDD" id="cd05016">
    <property type="entry name" value="SIS_PGI_2"/>
    <property type="match status" value="1"/>
</dbReference>
<dbReference type="PANTHER" id="PTHR11469:SF1">
    <property type="entry name" value="GLUCOSE-6-PHOSPHATE ISOMERASE"/>
    <property type="match status" value="1"/>
</dbReference>
<dbReference type="CDD" id="cd05015">
    <property type="entry name" value="SIS_PGI_1"/>
    <property type="match status" value="1"/>
</dbReference>
<keyword evidence="6 8" id="KW-0413">Isomerase</keyword>
<evidence type="ECO:0000256" key="6">
    <source>
        <dbReference type="ARBA" id="ARBA00023235"/>
    </source>
</evidence>
<dbReference type="Proteomes" id="UP000505077">
    <property type="component" value="Unassembled WGS sequence"/>
</dbReference>
<evidence type="ECO:0000256" key="5">
    <source>
        <dbReference type="ARBA" id="ARBA00023152"/>
    </source>
</evidence>
<dbReference type="SUPFAM" id="SSF53697">
    <property type="entry name" value="SIS domain"/>
    <property type="match status" value="1"/>
</dbReference>
<dbReference type="GO" id="GO:0051156">
    <property type="term" value="P:glucose 6-phosphate metabolic process"/>
    <property type="evidence" value="ECO:0007669"/>
    <property type="project" value="TreeGrafter"/>
</dbReference>
<dbReference type="GO" id="GO:0006096">
    <property type="term" value="P:glycolytic process"/>
    <property type="evidence" value="ECO:0007669"/>
    <property type="project" value="UniProtKB-UniPathway"/>
</dbReference>
<comment type="catalytic activity">
    <reaction evidence="7 8">
        <text>alpha-D-glucose 6-phosphate = beta-D-fructose 6-phosphate</text>
        <dbReference type="Rhea" id="RHEA:11816"/>
        <dbReference type="ChEBI" id="CHEBI:57634"/>
        <dbReference type="ChEBI" id="CHEBI:58225"/>
        <dbReference type="EC" id="5.3.1.9"/>
    </reaction>
</comment>
<keyword evidence="5 8" id="KW-0324">Glycolysis</keyword>
<comment type="pathway">
    <text evidence="1 8">Carbohydrate degradation; glycolysis; D-glyceraldehyde 3-phosphate and glycerone phosphate from D-glucose: step 2/4.</text>
</comment>
<evidence type="ECO:0000256" key="1">
    <source>
        <dbReference type="ARBA" id="ARBA00004926"/>
    </source>
</evidence>
<dbReference type="PROSITE" id="PS51463">
    <property type="entry name" value="P_GLUCOSE_ISOMERASE_3"/>
    <property type="match status" value="1"/>
</dbReference>
<keyword evidence="4 8" id="KW-0312">Gluconeogenesis</keyword>